<dbReference type="InterPro" id="IPR000595">
    <property type="entry name" value="cNMP-bd_dom"/>
</dbReference>
<feature type="domain" description="Cyclic nucleotide-binding" evidence="13">
    <location>
        <begin position="296"/>
        <end position="397"/>
    </location>
</feature>
<dbReference type="GO" id="GO:0005524">
    <property type="term" value="F:ATP binding"/>
    <property type="evidence" value="ECO:0007669"/>
    <property type="project" value="UniProtKB-UniRule"/>
</dbReference>
<dbReference type="PANTHER" id="PTHR24353:SF37">
    <property type="entry name" value="CAMP-DEPENDENT PROTEIN KINASE CATALYTIC SUBUNIT PRKX"/>
    <property type="match status" value="1"/>
</dbReference>
<feature type="domain" description="Cyclic nucleotide-binding" evidence="13">
    <location>
        <begin position="202"/>
        <end position="276"/>
    </location>
</feature>
<keyword evidence="3" id="KW-0140">cGMP</keyword>
<dbReference type="PROSITE" id="PS00108">
    <property type="entry name" value="PROTEIN_KINASE_ST"/>
    <property type="match status" value="1"/>
</dbReference>
<gene>
    <name evidence="14" type="ORF">PPERSA_08871</name>
</gene>
<dbReference type="InterPro" id="IPR014710">
    <property type="entry name" value="RmlC-like_jellyroll"/>
</dbReference>
<dbReference type="OrthoDB" id="343108at2759"/>
<dbReference type="PROSITE" id="PS50011">
    <property type="entry name" value="PROTEIN_KINASE_DOM"/>
    <property type="match status" value="1"/>
</dbReference>
<dbReference type="PROSITE" id="PS50042">
    <property type="entry name" value="CNMP_BINDING_3"/>
    <property type="match status" value="3"/>
</dbReference>
<keyword evidence="15" id="KW-1185">Reference proteome</keyword>
<dbReference type="GO" id="GO:0004691">
    <property type="term" value="F:cAMP-dependent protein kinase activity"/>
    <property type="evidence" value="ECO:0007669"/>
    <property type="project" value="TreeGrafter"/>
</dbReference>
<dbReference type="Pfam" id="PF00027">
    <property type="entry name" value="cNMP_binding"/>
    <property type="match status" value="1"/>
</dbReference>
<dbReference type="CDD" id="cd00038">
    <property type="entry name" value="CAP_ED"/>
    <property type="match status" value="3"/>
</dbReference>
<keyword evidence="7 11" id="KW-0067">ATP-binding</keyword>
<evidence type="ECO:0000256" key="11">
    <source>
        <dbReference type="PROSITE-ProRule" id="PRU10141"/>
    </source>
</evidence>
<proteinExistence type="predicted"/>
<keyword evidence="8" id="KW-0460">Magnesium</keyword>
<evidence type="ECO:0000256" key="5">
    <source>
        <dbReference type="ARBA" id="ARBA00022741"/>
    </source>
</evidence>
<feature type="domain" description="Protein kinase" evidence="12">
    <location>
        <begin position="633"/>
        <end position="891"/>
    </location>
</feature>
<comment type="caution">
    <text evidence="14">The sequence shown here is derived from an EMBL/GenBank/DDBJ whole genome shotgun (WGS) entry which is preliminary data.</text>
</comment>
<dbReference type="GO" id="GO:0030553">
    <property type="term" value="F:cGMP binding"/>
    <property type="evidence" value="ECO:0007669"/>
    <property type="project" value="UniProtKB-KW"/>
</dbReference>
<sequence length="971" mass="113465">MENHENTEVSLLTQQHASLETNLPDEKNNIYFKQIFVQEQDEYEQQQQLQQQNKQRGYQQFNHFEKGQRKFPNSQITHVKSHLSENQGLSQDHSLNQRNNIQGHQQKKMPMKRCLSSNLLFSQHSNSQVRQRQRKHRIRDTKQLKFKKSQIHENIVKIEREKSQSDLYFIENVLEHHFLFRRCEQSVRAKLAHQFFYCKGLGGKVFKEGDPPSLFFIIEKGSLEKIFLGSVRETLNVEDTFGDYDILRESPRTATLQQTEECYFWALDKQTYKEHLDHIFADEIKSNKKTIEGHEFFDIMTDEQKDEILHVTFSKIFKIGQTISDINELATSCYIIQEGTVVVLDENSQEIRKLGQNDEIGFKYFKKCQNYQEKYVAYTSRVMCLKVDKKSIERYIGEDLINFYFKNVQRHSCEQNHTLKKLDPLQIERLVRCSKQVHYQSGHILLKKGHIAHKIYFILDGKAQMVYDETNQQPDIFENGSVIFDIKKPAPGNFIVSSKDCVIAEITAQQFLHQFGDQYVLGECIIVPNNPFLKTQNKQMSQDFLNVCEYVPKCQFLDSSSSLLGKSLLKRVDSFEIRSSTSQENLRNQLDKSNNSVMSTINEKNLQFSIHSLSQILEPIAQVNIKNFQAEDFVFIKQVGKGYFGVINLCYCKKDGRVYALKTIQKADIIEKHMEIQIIEEKSILEKLDHPFIMNYYGAFLHSHNVCLVLQYIRGIELFDVIRLQGVFQPEDMLYYAASLVNILEYLYTQEIVYRDLKPENIMINEAGEVRLIDLGASTKLTEKGGRTFTITGTPHYMAPEITDQKGYSYYVDLWSLGIVLYECLCGPTPFGTNDLEDPFEIYQAIKNNQLTFPDFVTNQEIKDFISQLLNKKPFKRVGGSWATLKQHPYFDIRGKLDWSQLQQGCGYKPPFQPECPIEVEEIEQAIKNNVNLSEKLEKQEYDNNQCKYNKDWETQFLLDPDTVEDDQKSD</sequence>
<evidence type="ECO:0000313" key="15">
    <source>
        <dbReference type="Proteomes" id="UP000054937"/>
    </source>
</evidence>
<name>A0A0V0R3U0_PSEPJ</name>
<evidence type="ECO:0000256" key="9">
    <source>
        <dbReference type="ARBA" id="ARBA00022992"/>
    </source>
</evidence>
<dbReference type="SMART" id="SM00100">
    <property type="entry name" value="cNMP"/>
    <property type="match status" value="3"/>
</dbReference>
<evidence type="ECO:0000256" key="2">
    <source>
        <dbReference type="ARBA" id="ARBA00022527"/>
    </source>
</evidence>
<evidence type="ECO:0000313" key="14">
    <source>
        <dbReference type="EMBL" id="KRX09155.1"/>
    </source>
</evidence>
<dbReference type="Gene3D" id="3.30.200.20">
    <property type="entry name" value="Phosphorylase Kinase, domain 1"/>
    <property type="match status" value="1"/>
</dbReference>
<evidence type="ECO:0000256" key="4">
    <source>
        <dbReference type="ARBA" id="ARBA00022679"/>
    </source>
</evidence>
<evidence type="ECO:0000256" key="10">
    <source>
        <dbReference type="ARBA" id="ARBA00024113"/>
    </source>
</evidence>
<dbReference type="InterPro" id="IPR017441">
    <property type="entry name" value="Protein_kinase_ATP_BS"/>
</dbReference>
<dbReference type="InParanoid" id="A0A0V0R3U0"/>
<feature type="domain" description="Cyclic nucleotide-binding" evidence="13">
    <location>
        <begin position="418"/>
        <end position="473"/>
    </location>
</feature>
<dbReference type="PANTHER" id="PTHR24353">
    <property type="entry name" value="CYCLIC NUCLEOTIDE-DEPENDENT PROTEIN KINASE"/>
    <property type="match status" value="1"/>
</dbReference>
<reference evidence="14 15" key="1">
    <citation type="journal article" date="2015" name="Sci. Rep.">
        <title>Genome of the facultative scuticociliatosis pathogen Pseudocohnilembus persalinus provides insight into its virulence through horizontal gene transfer.</title>
        <authorList>
            <person name="Xiong J."/>
            <person name="Wang G."/>
            <person name="Cheng J."/>
            <person name="Tian M."/>
            <person name="Pan X."/>
            <person name="Warren A."/>
            <person name="Jiang C."/>
            <person name="Yuan D."/>
            <person name="Miao W."/>
        </authorList>
    </citation>
    <scope>NUCLEOTIDE SEQUENCE [LARGE SCALE GENOMIC DNA]</scope>
    <source>
        <strain evidence="14">36N120E</strain>
    </source>
</reference>
<dbReference type="Proteomes" id="UP000054937">
    <property type="component" value="Unassembled WGS sequence"/>
</dbReference>
<comment type="cofactor">
    <cofactor evidence="1">
        <name>Mg(2+)</name>
        <dbReference type="ChEBI" id="CHEBI:18420"/>
    </cofactor>
</comment>
<dbReference type="Pfam" id="PF00069">
    <property type="entry name" value="Pkinase"/>
    <property type="match status" value="1"/>
</dbReference>
<evidence type="ECO:0000256" key="6">
    <source>
        <dbReference type="ARBA" id="ARBA00022777"/>
    </source>
</evidence>
<evidence type="ECO:0000259" key="12">
    <source>
        <dbReference type="PROSITE" id="PS50011"/>
    </source>
</evidence>
<dbReference type="InterPro" id="IPR018490">
    <property type="entry name" value="cNMP-bd_dom_sf"/>
</dbReference>
<evidence type="ECO:0000256" key="3">
    <source>
        <dbReference type="ARBA" id="ARBA00022535"/>
    </source>
</evidence>
<feature type="binding site" evidence="11">
    <location>
        <position position="662"/>
    </location>
    <ligand>
        <name>ATP</name>
        <dbReference type="ChEBI" id="CHEBI:30616"/>
    </ligand>
</feature>
<dbReference type="SUPFAM" id="SSF51206">
    <property type="entry name" value="cAMP-binding domain-like"/>
    <property type="match status" value="3"/>
</dbReference>
<keyword evidence="5 11" id="KW-0547">Nucleotide-binding</keyword>
<evidence type="ECO:0000256" key="7">
    <source>
        <dbReference type="ARBA" id="ARBA00022840"/>
    </source>
</evidence>
<dbReference type="EMBL" id="LDAU01000054">
    <property type="protein sequence ID" value="KRX09155.1"/>
    <property type="molecule type" value="Genomic_DNA"/>
</dbReference>
<keyword evidence="2" id="KW-0723">Serine/threonine-protein kinase</keyword>
<protein>
    <recommendedName>
        <fullName evidence="10">cGMP-dependent protein kinase</fullName>
    </recommendedName>
</protein>
<dbReference type="CDD" id="cd05123">
    <property type="entry name" value="STKc_AGC"/>
    <property type="match status" value="1"/>
</dbReference>
<keyword evidence="9" id="KW-0142">cGMP-binding</keyword>
<dbReference type="SUPFAM" id="SSF56112">
    <property type="entry name" value="Protein kinase-like (PK-like)"/>
    <property type="match status" value="1"/>
</dbReference>
<dbReference type="InterPro" id="IPR011009">
    <property type="entry name" value="Kinase-like_dom_sf"/>
</dbReference>
<evidence type="ECO:0000256" key="1">
    <source>
        <dbReference type="ARBA" id="ARBA00001946"/>
    </source>
</evidence>
<dbReference type="PROSITE" id="PS00107">
    <property type="entry name" value="PROTEIN_KINASE_ATP"/>
    <property type="match status" value="1"/>
</dbReference>
<dbReference type="InterPro" id="IPR008271">
    <property type="entry name" value="Ser/Thr_kinase_AS"/>
</dbReference>
<organism evidence="14 15">
    <name type="scientific">Pseudocohnilembus persalinus</name>
    <name type="common">Ciliate</name>
    <dbReference type="NCBI Taxonomy" id="266149"/>
    <lineage>
        <taxon>Eukaryota</taxon>
        <taxon>Sar</taxon>
        <taxon>Alveolata</taxon>
        <taxon>Ciliophora</taxon>
        <taxon>Intramacronucleata</taxon>
        <taxon>Oligohymenophorea</taxon>
        <taxon>Scuticociliatia</taxon>
        <taxon>Philasterida</taxon>
        <taxon>Pseudocohnilembidae</taxon>
        <taxon>Pseudocohnilembus</taxon>
    </lineage>
</organism>
<accession>A0A0V0R3U0</accession>
<evidence type="ECO:0000256" key="8">
    <source>
        <dbReference type="ARBA" id="ARBA00022842"/>
    </source>
</evidence>
<dbReference type="Gene3D" id="2.60.120.10">
    <property type="entry name" value="Jelly Rolls"/>
    <property type="match status" value="3"/>
</dbReference>
<keyword evidence="4" id="KW-0808">Transferase</keyword>
<dbReference type="InterPro" id="IPR000719">
    <property type="entry name" value="Prot_kinase_dom"/>
</dbReference>
<keyword evidence="6 14" id="KW-0418">Kinase</keyword>
<evidence type="ECO:0000259" key="13">
    <source>
        <dbReference type="PROSITE" id="PS50042"/>
    </source>
</evidence>
<dbReference type="GO" id="GO:0005952">
    <property type="term" value="C:cAMP-dependent protein kinase complex"/>
    <property type="evidence" value="ECO:0007669"/>
    <property type="project" value="TreeGrafter"/>
</dbReference>
<dbReference type="InterPro" id="IPR045270">
    <property type="entry name" value="STKc_AGC"/>
</dbReference>
<dbReference type="Gene3D" id="1.10.510.10">
    <property type="entry name" value="Transferase(Phosphotransferase) domain 1"/>
    <property type="match status" value="1"/>
</dbReference>
<dbReference type="AlphaFoldDB" id="A0A0V0R3U0"/>
<dbReference type="SMART" id="SM00220">
    <property type="entry name" value="S_TKc"/>
    <property type="match status" value="1"/>
</dbReference>